<reference evidence="2 3" key="1">
    <citation type="submission" date="2019-02" db="EMBL/GenBank/DDBJ databases">
        <title>Deep-cultivation of Planctomycetes and their phenomic and genomic characterization uncovers novel biology.</title>
        <authorList>
            <person name="Wiegand S."/>
            <person name="Jogler M."/>
            <person name="Boedeker C."/>
            <person name="Pinto D."/>
            <person name="Vollmers J."/>
            <person name="Rivas-Marin E."/>
            <person name="Kohn T."/>
            <person name="Peeters S.H."/>
            <person name="Heuer A."/>
            <person name="Rast P."/>
            <person name="Oberbeckmann S."/>
            <person name="Bunk B."/>
            <person name="Jeske O."/>
            <person name="Meyerdierks A."/>
            <person name="Storesund J.E."/>
            <person name="Kallscheuer N."/>
            <person name="Luecker S."/>
            <person name="Lage O.M."/>
            <person name="Pohl T."/>
            <person name="Merkel B.J."/>
            <person name="Hornburger P."/>
            <person name="Mueller R.-W."/>
            <person name="Bruemmer F."/>
            <person name="Labrenz M."/>
            <person name="Spormann A.M."/>
            <person name="Op den Camp H."/>
            <person name="Overmann J."/>
            <person name="Amann R."/>
            <person name="Jetten M.S.M."/>
            <person name="Mascher T."/>
            <person name="Medema M.H."/>
            <person name="Devos D.P."/>
            <person name="Kaster A.-K."/>
            <person name="Ovreas L."/>
            <person name="Rohde M."/>
            <person name="Galperin M.Y."/>
            <person name="Jogler C."/>
        </authorList>
    </citation>
    <scope>NUCLEOTIDE SEQUENCE [LARGE SCALE GENOMIC DNA]</scope>
    <source>
        <strain evidence="2 3">Mal48</strain>
    </source>
</reference>
<evidence type="ECO:0000313" key="2">
    <source>
        <dbReference type="EMBL" id="QDT31685.1"/>
    </source>
</evidence>
<keyword evidence="2" id="KW-0560">Oxidoreductase</keyword>
<dbReference type="Gene3D" id="3.90.1580.10">
    <property type="entry name" value="paralog of FGE (formylglycine-generating enzyme)"/>
    <property type="match status" value="1"/>
</dbReference>
<dbReference type="KEGG" id="tpol:Mal48_09200"/>
<dbReference type="GO" id="GO:0016491">
    <property type="term" value="F:oxidoreductase activity"/>
    <property type="evidence" value="ECO:0007669"/>
    <property type="project" value="UniProtKB-KW"/>
</dbReference>
<dbReference type="GO" id="GO:0052699">
    <property type="term" value="P:ergothioneine biosynthetic process"/>
    <property type="evidence" value="ECO:0007669"/>
    <property type="project" value="InterPro"/>
</dbReference>
<dbReference type="InterPro" id="IPR051043">
    <property type="entry name" value="Sulfatase_Mod_Factor_Kinase"/>
</dbReference>
<dbReference type="InterPro" id="IPR017806">
    <property type="entry name" value="EgtB"/>
</dbReference>
<dbReference type="EC" id="1.8.-.-" evidence="2"/>
<sequence>MSFLRMQETAHDQLIEHLLDVRTFSETITNSLEREDFVIQSMPDVSPAKWHLAHTTWFFETFVLEPSVPDYQLFHPQFRFLFNSYYNAVGDRHPRAHRGMLSRPTIDEVRKYRAYVDHALAKLNVEQLSDEVRSVIEIGIHHEQQHQELMLTDIKHVLNINPLRPAYRSDLTTPEPSEPQALSWSHFDSGIHQVGHAGDNFHFDNEAPRHEVLLRDFQLANRLTSNQEYLEFIEDRGYQRPELWLSEGWDAVQQLGWTCPLYWERVNDEWQTFTLAGMRDLHLQEPVTHVSFFEADAFARWKGCRLPTEFEWEHVAQIYQPGPQSNFVEEDLLHPRSAPTPDDQKSPAQLYGDAWEWTASPYIAYPGYHPPDGAIGEYNGKFMSSQWVLRGGSCVTSKSHIRPTYRNFFHPEKRWQFTGIRLAE</sequence>
<dbReference type="InterPro" id="IPR005532">
    <property type="entry name" value="SUMF_dom"/>
</dbReference>
<keyword evidence="3" id="KW-1185">Reference proteome</keyword>
<evidence type="ECO:0000259" key="1">
    <source>
        <dbReference type="Pfam" id="PF03781"/>
    </source>
</evidence>
<gene>
    <name evidence="2" type="primary">egtB</name>
    <name evidence="2" type="ORF">Mal48_09200</name>
</gene>
<accession>A0A517QJC1</accession>
<dbReference type="RefSeq" id="WP_197442044.1">
    <property type="nucleotide sequence ID" value="NZ_CP036267.1"/>
</dbReference>
<feature type="domain" description="Sulfatase-modifying factor enzyme-like" evidence="1">
    <location>
        <begin position="190"/>
        <end position="423"/>
    </location>
</feature>
<dbReference type="Proteomes" id="UP000315724">
    <property type="component" value="Chromosome"/>
</dbReference>
<organism evidence="2 3">
    <name type="scientific">Thalassoglobus polymorphus</name>
    <dbReference type="NCBI Taxonomy" id="2527994"/>
    <lineage>
        <taxon>Bacteria</taxon>
        <taxon>Pseudomonadati</taxon>
        <taxon>Planctomycetota</taxon>
        <taxon>Planctomycetia</taxon>
        <taxon>Planctomycetales</taxon>
        <taxon>Planctomycetaceae</taxon>
        <taxon>Thalassoglobus</taxon>
    </lineage>
</organism>
<dbReference type="AlphaFoldDB" id="A0A517QJC1"/>
<dbReference type="NCBIfam" id="TIGR03440">
    <property type="entry name" value="egtB_TIGR03440"/>
    <property type="match status" value="1"/>
</dbReference>
<dbReference type="InterPro" id="IPR042095">
    <property type="entry name" value="SUMF_sf"/>
</dbReference>
<evidence type="ECO:0000313" key="3">
    <source>
        <dbReference type="Proteomes" id="UP000315724"/>
    </source>
</evidence>
<dbReference type="Pfam" id="PF03781">
    <property type="entry name" value="FGE-sulfatase"/>
    <property type="match status" value="1"/>
</dbReference>
<name>A0A517QJC1_9PLAN</name>
<dbReference type="PANTHER" id="PTHR23150">
    <property type="entry name" value="SULFATASE MODIFYING FACTOR 1, 2"/>
    <property type="match status" value="1"/>
</dbReference>
<dbReference type="PANTHER" id="PTHR23150:SF36">
    <property type="entry name" value="HERCYNINE OXYGENASE"/>
    <property type="match status" value="1"/>
</dbReference>
<dbReference type="InterPro" id="IPR016187">
    <property type="entry name" value="CTDL_fold"/>
</dbReference>
<dbReference type="SUPFAM" id="SSF56436">
    <property type="entry name" value="C-type lectin-like"/>
    <property type="match status" value="1"/>
</dbReference>
<proteinExistence type="predicted"/>
<protein>
    <submittedName>
        <fullName evidence="2">Iron(II)-dependent oxidoreductase EgtB</fullName>
        <ecNumber evidence="2">1.8.-.-</ecNumber>
    </submittedName>
</protein>
<dbReference type="EMBL" id="CP036267">
    <property type="protein sequence ID" value="QDT31685.1"/>
    <property type="molecule type" value="Genomic_DNA"/>
</dbReference>